<feature type="region of interest" description="Disordered" evidence="1">
    <location>
        <begin position="1"/>
        <end position="21"/>
    </location>
</feature>
<evidence type="ECO:0000313" key="3">
    <source>
        <dbReference type="Proteomes" id="UP001218218"/>
    </source>
</evidence>
<comment type="caution">
    <text evidence="2">The sequence shown here is derived from an EMBL/GenBank/DDBJ whole genome shotgun (WGS) entry which is preliminary data.</text>
</comment>
<proteinExistence type="predicted"/>
<organism evidence="2 3">
    <name type="scientific">Mycena albidolilacea</name>
    <dbReference type="NCBI Taxonomy" id="1033008"/>
    <lineage>
        <taxon>Eukaryota</taxon>
        <taxon>Fungi</taxon>
        <taxon>Dikarya</taxon>
        <taxon>Basidiomycota</taxon>
        <taxon>Agaricomycotina</taxon>
        <taxon>Agaricomycetes</taxon>
        <taxon>Agaricomycetidae</taxon>
        <taxon>Agaricales</taxon>
        <taxon>Marasmiineae</taxon>
        <taxon>Mycenaceae</taxon>
        <taxon>Mycena</taxon>
    </lineage>
</organism>
<evidence type="ECO:0000256" key="1">
    <source>
        <dbReference type="SAM" id="MobiDB-lite"/>
    </source>
</evidence>
<name>A0AAD7F4G6_9AGAR</name>
<evidence type="ECO:0000313" key="2">
    <source>
        <dbReference type="EMBL" id="KAJ7364855.1"/>
    </source>
</evidence>
<protein>
    <submittedName>
        <fullName evidence="2">Uncharacterized protein</fullName>
    </submittedName>
</protein>
<dbReference type="AlphaFoldDB" id="A0AAD7F4G6"/>
<dbReference type="EMBL" id="JARIHO010000003">
    <property type="protein sequence ID" value="KAJ7364855.1"/>
    <property type="molecule type" value="Genomic_DNA"/>
</dbReference>
<gene>
    <name evidence="2" type="ORF">DFH08DRAFT_799168</name>
</gene>
<keyword evidence="3" id="KW-1185">Reference proteome</keyword>
<reference evidence="2" key="1">
    <citation type="submission" date="2023-03" db="EMBL/GenBank/DDBJ databases">
        <title>Massive genome expansion in bonnet fungi (Mycena s.s.) driven by repeated elements and novel gene families across ecological guilds.</title>
        <authorList>
            <consortium name="Lawrence Berkeley National Laboratory"/>
            <person name="Harder C.B."/>
            <person name="Miyauchi S."/>
            <person name="Viragh M."/>
            <person name="Kuo A."/>
            <person name="Thoen E."/>
            <person name="Andreopoulos B."/>
            <person name="Lu D."/>
            <person name="Skrede I."/>
            <person name="Drula E."/>
            <person name="Henrissat B."/>
            <person name="Morin E."/>
            <person name="Kohler A."/>
            <person name="Barry K."/>
            <person name="LaButti K."/>
            <person name="Morin E."/>
            <person name="Salamov A."/>
            <person name="Lipzen A."/>
            <person name="Mereny Z."/>
            <person name="Hegedus B."/>
            <person name="Baldrian P."/>
            <person name="Stursova M."/>
            <person name="Weitz H."/>
            <person name="Taylor A."/>
            <person name="Grigoriev I.V."/>
            <person name="Nagy L.G."/>
            <person name="Martin F."/>
            <person name="Kauserud H."/>
        </authorList>
    </citation>
    <scope>NUCLEOTIDE SEQUENCE</scope>
    <source>
        <strain evidence="2">CBHHK002</strain>
    </source>
</reference>
<sequence>MTSIPKQPVAEAPVSLHQMHSRGNFPKAGHPLAIAPGNRSCSLTTLFTFPTHCMSPGRYASPTRPLRVFVPSRRVPVSCMLVGNKSNFLLQHPIIESLFLETEQTFQIAMTDMGLKGKFDNTYPALCALSVDKATLVFCPNILSPHITHFHLYKLDIDMDADVTDTMHTLGIFRPVPPDVLLRWAGVLLTTILTIASPNTPLCTLCVHCEVALLSVWLSNLKPLPPRLKYIRWDEVVYLLKDRVVAETLMYLCTEDDWTRQGVLSFMGEE</sequence>
<dbReference type="Proteomes" id="UP001218218">
    <property type="component" value="Unassembled WGS sequence"/>
</dbReference>
<accession>A0AAD7F4G6</accession>